<evidence type="ECO:0000313" key="1">
    <source>
        <dbReference type="EMBL" id="RCV26491.1"/>
    </source>
</evidence>
<organism evidence="1">
    <name type="scientific">Setaria italica</name>
    <name type="common">Foxtail millet</name>
    <name type="synonym">Panicum italicum</name>
    <dbReference type="NCBI Taxonomy" id="4555"/>
    <lineage>
        <taxon>Eukaryota</taxon>
        <taxon>Viridiplantae</taxon>
        <taxon>Streptophyta</taxon>
        <taxon>Embryophyta</taxon>
        <taxon>Tracheophyta</taxon>
        <taxon>Spermatophyta</taxon>
        <taxon>Magnoliopsida</taxon>
        <taxon>Liliopsida</taxon>
        <taxon>Poales</taxon>
        <taxon>Poaceae</taxon>
        <taxon>PACMAD clade</taxon>
        <taxon>Panicoideae</taxon>
        <taxon>Panicodae</taxon>
        <taxon>Paniceae</taxon>
        <taxon>Cenchrinae</taxon>
        <taxon>Setaria</taxon>
    </lineage>
</organism>
<proteinExistence type="predicted"/>
<dbReference type="AlphaFoldDB" id="A0A368R8H7"/>
<gene>
    <name evidence="1" type="ORF">SETIT_5G249700v2</name>
</gene>
<reference evidence="1" key="1">
    <citation type="journal article" date="2012" name="Nat. Biotechnol.">
        <title>Reference genome sequence of the model plant Setaria.</title>
        <authorList>
            <person name="Bennetzen J.L."/>
            <person name="Schmutz J."/>
            <person name="Wang H."/>
            <person name="Percifield R."/>
            <person name="Hawkins J."/>
            <person name="Pontaroli A.C."/>
            <person name="Estep M."/>
            <person name="Feng L."/>
            <person name="Vaughn J.N."/>
            <person name="Grimwood J."/>
            <person name="Jenkins J."/>
            <person name="Barry K."/>
            <person name="Lindquist E."/>
            <person name="Hellsten U."/>
            <person name="Deshpande S."/>
            <person name="Wang X."/>
            <person name="Wu X."/>
            <person name="Mitros T."/>
            <person name="Triplett J."/>
            <person name="Yang X."/>
            <person name="Ye C.Y."/>
            <person name="Mauro-Herrera M."/>
            <person name="Wang L."/>
            <person name="Li P."/>
            <person name="Sharma M."/>
            <person name="Sharma R."/>
            <person name="Ronald P.C."/>
            <person name="Panaud O."/>
            <person name="Kellogg E.A."/>
            <person name="Brutnell T.P."/>
            <person name="Doust A.N."/>
            <person name="Tuskan G.A."/>
            <person name="Rokhsar D."/>
            <person name="Devos K.M."/>
        </authorList>
    </citation>
    <scope>NUCLEOTIDE SEQUENCE [LARGE SCALE GENOMIC DNA]</scope>
    <source>
        <strain evidence="1">Yugu1</strain>
    </source>
</reference>
<protein>
    <submittedName>
        <fullName evidence="1">Uncharacterized protein</fullName>
    </submittedName>
</protein>
<reference evidence="1" key="2">
    <citation type="submission" date="2015-07" db="EMBL/GenBank/DDBJ databases">
        <authorList>
            <person name="Noorani M."/>
        </authorList>
    </citation>
    <scope>NUCLEOTIDE SEQUENCE</scope>
    <source>
        <strain evidence="1">Yugu1</strain>
    </source>
</reference>
<sequence length="149" mass="16084">MSACAGSASYGLCARQGKWDNEQGEGACRMLGSYTGGLIQRASSCAKSPGYEGHFMFFECKDYAAADPKCRLNHDKQRQKSADKGSSPTIPSHIRAMLGRTLQISNDHASARLFSTAALGMRPQATPNHTSRRLFGTTALTLLKVLKKA</sequence>
<name>A0A368R8H7_SETIT</name>
<accession>A0A368R8H7</accession>
<dbReference type="EMBL" id="CM003532">
    <property type="protein sequence ID" value="RCV26491.1"/>
    <property type="molecule type" value="Genomic_DNA"/>
</dbReference>